<organism evidence="1">
    <name type="scientific">Arundo donax</name>
    <name type="common">Giant reed</name>
    <name type="synonym">Donax arundinaceus</name>
    <dbReference type="NCBI Taxonomy" id="35708"/>
    <lineage>
        <taxon>Eukaryota</taxon>
        <taxon>Viridiplantae</taxon>
        <taxon>Streptophyta</taxon>
        <taxon>Embryophyta</taxon>
        <taxon>Tracheophyta</taxon>
        <taxon>Spermatophyta</taxon>
        <taxon>Magnoliopsida</taxon>
        <taxon>Liliopsida</taxon>
        <taxon>Poales</taxon>
        <taxon>Poaceae</taxon>
        <taxon>PACMAD clade</taxon>
        <taxon>Arundinoideae</taxon>
        <taxon>Arundineae</taxon>
        <taxon>Arundo</taxon>
    </lineage>
</organism>
<sequence length="101" mass="10665">MRRSTTSPTPSPATLSPVLWLPASSSRASAAVPASTTLWRSLTPSLMRMHHVALLLAPSSLSSAAVGALVRQPRSLRSLRPVMCMVHGSMASLRLGGLILH</sequence>
<reference evidence="1" key="1">
    <citation type="submission" date="2014-09" db="EMBL/GenBank/DDBJ databases">
        <authorList>
            <person name="Magalhaes I.L.F."/>
            <person name="Oliveira U."/>
            <person name="Santos F.R."/>
            <person name="Vidigal T.H.D.A."/>
            <person name="Brescovit A.D."/>
            <person name="Santos A.J."/>
        </authorList>
    </citation>
    <scope>NUCLEOTIDE SEQUENCE</scope>
    <source>
        <tissue evidence="1">Shoot tissue taken approximately 20 cm above the soil surface</tissue>
    </source>
</reference>
<reference evidence="1" key="2">
    <citation type="journal article" date="2015" name="Data Brief">
        <title>Shoot transcriptome of the giant reed, Arundo donax.</title>
        <authorList>
            <person name="Barrero R.A."/>
            <person name="Guerrero F.D."/>
            <person name="Moolhuijzen P."/>
            <person name="Goolsby J.A."/>
            <person name="Tidwell J."/>
            <person name="Bellgard S.E."/>
            <person name="Bellgard M.I."/>
        </authorList>
    </citation>
    <scope>NUCLEOTIDE SEQUENCE</scope>
    <source>
        <tissue evidence="1">Shoot tissue taken approximately 20 cm above the soil surface</tissue>
    </source>
</reference>
<dbReference type="AlphaFoldDB" id="A0A0A9DPS7"/>
<dbReference type="EMBL" id="GBRH01207321">
    <property type="protein sequence ID" value="JAD90574.1"/>
    <property type="molecule type" value="Transcribed_RNA"/>
</dbReference>
<protein>
    <submittedName>
        <fullName evidence="1">Uncharacterized protein</fullName>
    </submittedName>
</protein>
<name>A0A0A9DPS7_ARUDO</name>
<proteinExistence type="predicted"/>
<accession>A0A0A9DPS7</accession>
<evidence type="ECO:0000313" key="1">
    <source>
        <dbReference type="EMBL" id="JAD90574.1"/>
    </source>
</evidence>